<keyword evidence="2" id="KW-0274">FAD</keyword>
<dbReference type="SUPFAM" id="SSF55103">
    <property type="entry name" value="FAD-linked oxidases, C-terminal domain"/>
    <property type="match status" value="1"/>
</dbReference>
<name>A0A0F9FDS0_9ZZZZ</name>
<dbReference type="Pfam" id="PF02913">
    <property type="entry name" value="FAD-oxidase_C"/>
    <property type="match status" value="1"/>
</dbReference>
<reference evidence="4" key="1">
    <citation type="journal article" date="2015" name="Nature">
        <title>Complex archaea that bridge the gap between prokaryotes and eukaryotes.</title>
        <authorList>
            <person name="Spang A."/>
            <person name="Saw J.H."/>
            <person name="Jorgensen S.L."/>
            <person name="Zaremba-Niedzwiedzka K."/>
            <person name="Martijn J."/>
            <person name="Lind A.E."/>
            <person name="van Eijk R."/>
            <person name="Schleper C."/>
            <person name="Guy L."/>
            <person name="Ettema T.J."/>
        </authorList>
    </citation>
    <scope>NUCLEOTIDE SEQUENCE</scope>
</reference>
<gene>
    <name evidence="4" type="ORF">LCGC14_2317380</name>
</gene>
<dbReference type="EMBL" id="LAZR01033024">
    <property type="protein sequence ID" value="KKL49252.1"/>
    <property type="molecule type" value="Genomic_DNA"/>
</dbReference>
<dbReference type="AlphaFoldDB" id="A0A0F9FDS0"/>
<feature type="non-terminal residue" evidence="4">
    <location>
        <position position="148"/>
    </location>
</feature>
<dbReference type="InterPro" id="IPR004113">
    <property type="entry name" value="FAD-bd_oxidored_4_C"/>
</dbReference>
<protein>
    <recommendedName>
        <fullName evidence="3">FAD-binding oxidoreductase/transferase type 4 C-terminal domain-containing protein</fullName>
    </recommendedName>
</protein>
<evidence type="ECO:0000313" key="4">
    <source>
        <dbReference type="EMBL" id="KKL49252.1"/>
    </source>
</evidence>
<dbReference type="GO" id="GO:0050660">
    <property type="term" value="F:flavin adenine dinucleotide binding"/>
    <property type="evidence" value="ECO:0007669"/>
    <property type="project" value="InterPro"/>
</dbReference>
<keyword evidence="1" id="KW-0285">Flavoprotein</keyword>
<comment type="caution">
    <text evidence="4">The sequence shown here is derived from an EMBL/GenBank/DDBJ whole genome shotgun (WGS) entry which is preliminary data.</text>
</comment>
<evidence type="ECO:0000259" key="3">
    <source>
        <dbReference type="Pfam" id="PF02913"/>
    </source>
</evidence>
<evidence type="ECO:0000256" key="1">
    <source>
        <dbReference type="ARBA" id="ARBA00022630"/>
    </source>
</evidence>
<proteinExistence type="predicted"/>
<dbReference type="InterPro" id="IPR016164">
    <property type="entry name" value="FAD-linked_Oxase-like_C"/>
</dbReference>
<organism evidence="4">
    <name type="scientific">marine sediment metagenome</name>
    <dbReference type="NCBI Taxonomy" id="412755"/>
    <lineage>
        <taxon>unclassified sequences</taxon>
        <taxon>metagenomes</taxon>
        <taxon>ecological metagenomes</taxon>
    </lineage>
</organism>
<evidence type="ECO:0000256" key="2">
    <source>
        <dbReference type="ARBA" id="ARBA00022827"/>
    </source>
</evidence>
<dbReference type="GO" id="GO:0003824">
    <property type="term" value="F:catalytic activity"/>
    <property type="evidence" value="ECO:0007669"/>
    <property type="project" value="InterPro"/>
</dbReference>
<sequence>MTGAMTFLPTEGAGISFAKELKRSGPTPAVIELLDSHSLDIFRRHKRGHEQSPMRCDIPGGTPSAIYVEYHGPDADSIGQAVGEMAEIMASHGGDRGAVWTGSSVEDIANFKQIRHVLPELVNGLVGEQQRIEPRICKLGTDLAVPDE</sequence>
<accession>A0A0F9FDS0</accession>
<feature type="domain" description="FAD-binding oxidoreductase/transferase type 4 C-terminal" evidence="3">
    <location>
        <begin position="4"/>
        <end position="124"/>
    </location>
</feature>